<feature type="chain" id="PRO_5045926617" evidence="1">
    <location>
        <begin position="23"/>
        <end position="367"/>
    </location>
</feature>
<feature type="domain" description="Fe/B12 periplasmic-binding" evidence="2">
    <location>
        <begin position="46"/>
        <end position="340"/>
    </location>
</feature>
<dbReference type="RefSeq" id="WP_216838538.1">
    <property type="nucleotide sequence ID" value="NZ_JAFNJS010000006.1"/>
</dbReference>
<evidence type="ECO:0000313" key="3">
    <source>
        <dbReference type="EMBL" id="MFC3002462.1"/>
    </source>
</evidence>
<proteinExistence type="predicted"/>
<comment type="caution">
    <text evidence="3">The sequence shown here is derived from an EMBL/GenBank/DDBJ whole genome shotgun (WGS) entry which is preliminary data.</text>
</comment>
<dbReference type="PANTHER" id="PTHR30535">
    <property type="entry name" value="VITAMIN B12-BINDING PROTEIN"/>
    <property type="match status" value="1"/>
</dbReference>
<organism evidence="3 4">
    <name type="scientific">Falsiroseomonas tokyonensis</name>
    <dbReference type="NCBI Taxonomy" id="430521"/>
    <lineage>
        <taxon>Bacteria</taxon>
        <taxon>Pseudomonadati</taxon>
        <taxon>Pseudomonadota</taxon>
        <taxon>Alphaproteobacteria</taxon>
        <taxon>Acetobacterales</taxon>
        <taxon>Roseomonadaceae</taxon>
        <taxon>Falsiroseomonas</taxon>
    </lineage>
</organism>
<keyword evidence="4" id="KW-1185">Reference proteome</keyword>
<reference evidence="4" key="1">
    <citation type="journal article" date="2019" name="Int. J. Syst. Evol. Microbiol.">
        <title>The Global Catalogue of Microorganisms (GCM) 10K type strain sequencing project: providing services to taxonomists for standard genome sequencing and annotation.</title>
        <authorList>
            <consortium name="The Broad Institute Genomics Platform"/>
            <consortium name="The Broad Institute Genome Sequencing Center for Infectious Disease"/>
            <person name="Wu L."/>
            <person name="Ma J."/>
        </authorList>
    </citation>
    <scope>NUCLEOTIDE SEQUENCE [LARGE SCALE GENOMIC DNA]</scope>
    <source>
        <strain evidence="4">CGMCC 1.16855</strain>
    </source>
</reference>
<dbReference type="InterPro" id="IPR002491">
    <property type="entry name" value="ABC_transptr_periplasmic_BD"/>
</dbReference>
<dbReference type="PROSITE" id="PS50983">
    <property type="entry name" value="FE_B12_PBP"/>
    <property type="match status" value="1"/>
</dbReference>
<dbReference type="InterPro" id="IPR050902">
    <property type="entry name" value="ABC_Transporter_SBP"/>
</dbReference>
<evidence type="ECO:0000313" key="4">
    <source>
        <dbReference type="Proteomes" id="UP001595420"/>
    </source>
</evidence>
<dbReference type="EMBL" id="JBHRSB010000006">
    <property type="protein sequence ID" value="MFC3002462.1"/>
    <property type="molecule type" value="Genomic_DNA"/>
</dbReference>
<gene>
    <name evidence="3" type="ORF">ACFOD3_21360</name>
</gene>
<dbReference type="Proteomes" id="UP001595420">
    <property type="component" value="Unassembled WGS sequence"/>
</dbReference>
<dbReference type="PANTHER" id="PTHR30535:SF34">
    <property type="entry name" value="MOLYBDATE-BINDING PROTEIN MOLA"/>
    <property type="match status" value="1"/>
</dbReference>
<sequence>MLTRRRLLLASLAAPLVSPALAQTQGPVVARDLAGREVRLPRPARRIVLTQGRHLPVLSLLHPDPLSLVAGWASDLRQASAQEYAQLRALNPAVDQIPIIGRGPSDTVSFESIIALQPDLVLLSRYTTAAAGGLAARLDAAGIPSAVIDFFADPLVDSEPSIAILGALIGRTEQAAAFNAHYRGKLEAVAARMRGVAPKHSVLLHAHAGGTACCFSSGAGIFTGMIEAAGGRSIAAGVLPGPMGQLGLEFVLATDPHSYVATGGPFGGARGGITMGSGATMREARESLARVIQSQGLSGLTAVRQGRAHALWHGFNDTPAHYLAIEKLAQWLHPDRMQGIDPEASLAELNDRFLSIKMQGTYWVDLA</sequence>
<feature type="signal peptide" evidence="1">
    <location>
        <begin position="1"/>
        <end position="22"/>
    </location>
</feature>
<name>A0ABV7BXU5_9PROT</name>
<evidence type="ECO:0000259" key="2">
    <source>
        <dbReference type="PROSITE" id="PS50983"/>
    </source>
</evidence>
<protein>
    <submittedName>
        <fullName evidence="3">ABC transporter substrate-binding protein</fullName>
    </submittedName>
</protein>
<keyword evidence="1" id="KW-0732">Signal</keyword>
<accession>A0ABV7BXU5</accession>
<dbReference type="Pfam" id="PF01497">
    <property type="entry name" value="Peripla_BP_2"/>
    <property type="match status" value="1"/>
</dbReference>
<evidence type="ECO:0000256" key="1">
    <source>
        <dbReference type="SAM" id="SignalP"/>
    </source>
</evidence>